<evidence type="ECO:0000313" key="3">
    <source>
        <dbReference type="Proteomes" id="UP001168821"/>
    </source>
</evidence>
<keyword evidence="1" id="KW-0732">Signal</keyword>
<organism evidence="2 3">
    <name type="scientific">Zophobas morio</name>
    <dbReference type="NCBI Taxonomy" id="2755281"/>
    <lineage>
        <taxon>Eukaryota</taxon>
        <taxon>Metazoa</taxon>
        <taxon>Ecdysozoa</taxon>
        <taxon>Arthropoda</taxon>
        <taxon>Hexapoda</taxon>
        <taxon>Insecta</taxon>
        <taxon>Pterygota</taxon>
        <taxon>Neoptera</taxon>
        <taxon>Endopterygota</taxon>
        <taxon>Coleoptera</taxon>
        <taxon>Polyphaga</taxon>
        <taxon>Cucujiformia</taxon>
        <taxon>Tenebrionidae</taxon>
        <taxon>Zophobas</taxon>
    </lineage>
</organism>
<reference evidence="2" key="1">
    <citation type="journal article" date="2023" name="G3 (Bethesda)">
        <title>Whole genome assemblies of Zophobas morio and Tenebrio molitor.</title>
        <authorList>
            <person name="Kaur S."/>
            <person name="Stinson S.A."/>
            <person name="diCenzo G.C."/>
        </authorList>
    </citation>
    <scope>NUCLEOTIDE SEQUENCE</scope>
    <source>
        <strain evidence="2">QUZm001</strain>
    </source>
</reference>
<name>A0AA38J1G7_9CUCU</name>
<sequence length="246" mass="26483">MFRSVIYIVVASVLATQFSDANVVKIKPRAASIAPFSLYDDALVKLGELKQTVKAAILAGHTQLDDARQASINYGDDESEKAKVQIQSEATKIDGYVQDMVNLVLSVGQSPGPCLRLYQPQIDQILYDALSGLQSCVVGVNQQVNQVYNDGIRDIDATNSKVAEDEAQLQACSSTGSILCVSPVVRQIDAHKIELPQIIDSAVHNTIPLIETTTNQVDGCTSTSISQFVTDGNIALTVLQQCLDSL</sequence>
<protein>
    <recommendedName>
        <fullName evidence="4">Protein TsetseEP domain-containing protein</fullName>
    </recommendedName>
</protein>
<proteinExistence type="predicted"/>
<dbReference type="EMBL" id="JALNTZ010000001">
    <property type="protein sequence ID" value="KAJ3665296.1"/>
    <property type="molecule type" value="Genomic_DNA"/>
</dbReference>
<dbReference type="Proteomes" id="UP001168821">
    <property type="component" value="Unassembled WGS sequence"/>
</dbReference>
<evidence type="ECO:0008006" key="4">
    <source>
        <dbReference type="Google" id="ProtNLM"/>
    </source>
</evidence>
<comment type="caution">
    <text evidence="2">The sequence shown here is derived from an EMBL/GenBank/DDBJ whole genome shotgun (WGS) entry which is preliminary data.</text>
</comment>
<feature type="signal peptide" evidence="1">
    <location>
        <begin position="1"/>
        <end position="21"/>
    </location>
</feature>
<keyword evidence="3" id="KW-1185">Reference proteome</keyword>
<evidence type="ECO:0000256" key="1">
    <source>
        <dbReference type="SAM" id="SignalP"/>
    </source>
</evidence>
<feature type="chain" id="PRO_5041296912" description="Protein TsetseEP domain-containing protein" evidence="1">
    <location>
        <begin position="22"/>
        <end position="246"/>
    </location>
</feature>
<gene>
    <name evidence="2" type="ORF">Zmor_000797</name>
</gene>
<accession>A0AA38J1G7</accession>
<evidence type="ECO:0000313" key="2">
    <source>
        <dbReference type="EMBL" id="KAJ3665296.1"/>
    </source>
</evidence>
<dbReference type="AlphaFoldDB" id="A0AA38J1G7"/>